<dbReference type="EMBL" id="JADINF010000099">
    <property type="protein sequence ID" value="MBO8424140.1"/>
    <property type="molecule type" value="Genomic_DNA"/>
</dbReference>
<sequence length="211" mass="23407">THAHSDHLGGFDTVIEEDNVRIGRAYLKRYYEDRIDDYEVENWDNLEVYGQTVYALNAKGVPIISELEDVSFELGNYTVTIFNGREAEEGNKVGENENSLAVLVEKNGYRVMLSGDMNNYDGDEDEVGAAVGRVNVLKLGHHGYRGSSSADYVKALSPDFAIQTTGNPVDLGVKLRVTFAEGAPIYSTVKHNGIILDITRVDTPKLYQDIL</sequence>
<dbReference type="PANTHER" id="PTHR30619:SF7">
    <property type="entry name" value="BETA-LACTAMASE DOMAIN PROTEIN"/>
    <property type="match status" value="1"/>
</dbReference>
<dbReference type="InterPro" id="IPR001279">
    <property type="entry name" value="Metallo-B-lactamas"/>
</dbReference>
<dbReference type="Proteomes" id="UP000727857">
    <property type="component" value="Unassembled WGS sequence"/>
</dbReference>
<evidence type="ECO:0000259" key="1">
    <source>
        <dbReference type="Pfam" id="PF12706"/>
    </source>
</evidence>
<feature type="domain" description="Metallo-beta-lactamase" evidence="1">
    <location>
        <begin position="1"/>
        <end position="138"/>
    </location>
</feature>
<gene>
    <name evidence="2" type="ORF">IAB16_03905</name>
</gene>
<evidence type="ECO:0000313" key="3">
    <source>
        <dbReference type="Proteomes" id="UP000727857"/>
    </source>
</evidence>
<dbReference type="InterPro" id="IPR052159">
    <property type="entry name" value="Competence_DNA_uptake"/>
</dbReference>
<reference evidence="2" key="1">
    <citation type="submission" date="2020-10" db="EMBL/GenBank/DDBJ databases">
        <authorList>
            <person name="Gilroy R."/>
        </authorList>
    </citation>
    <scope>NUCLEOTIDE SEQUENCE</scope>
    <source>
        <strain evidence="2">517</strain>
    </source>
</reference>
<dbReference type="AlphaFoldDB" id="A0A940DG39"/>
<dbReference type="InterPro" id="IPR036866">
    <property type="entry name" value="RibonucZ/Hydroxyglut_hydro"/>
</dbReference>
<dbReference type="SUPFAM" id="SSF56281">
    <property type="entry name" value="Metallo-hydrolase/oxidoreductase"/>
    <property type="match status" value="1"/>
</dbReference>
<reference evidence="2" key="2">
    <citation type="journal article" date="2021" name="PeerJ">
        <title>Extensive microbial diversity within the chicken gut microbiome revealed by metagenomics and culture.</title>
        <authorList>
            <person name="Gilroy R."/>
            <person name="Ravi A."/>
            <person name="Getino M."/>
            <person name="Pursley I."/>
            <person name="Horton D.L."/>
            <person name="Alikhan N.F."/>
            <person name="Baker D."/>
            <person name="Gharbi K."/>
            <person name="Hall N."/>
            <person name="Watson M."/>
            <person name="Adriaenssens E.M."/>
            <person name="Foster-Nyarko E."/>
            <person name="Jarju S."/>
            <person name="Secka A."/>
            <person name="Antonio M."/>
            <person name="Oren A."/>
            <person name="Chaudhuri R.R."/>
            <person name="La Ragione R."/>
            <person name="Hildebrand F."/>
            <person name="Pallen M.J."/>
        </authorList>
    </citation>
    <scope>NUCLEOTIDE SEQUENCE</scope>
    <source>
        <strain evidence="2">517</strain>
    </source>
</reference>
<dbReference type="Gene3D" id="3.60.15.10">
    <property type="entry name" value="Ribonuclease Z/Hydroxyacylglutathione hydrolase-like"/>
    <property type="match status" value="1"/>
</dbReference>
<proteinExistence type="predicted"/>
<dbReference type="PANTHER" id="PTHR30619">
    <property type="entry name" value="DNA INTERNALIZATION/COMPETENCE PROTEIN COMEC/REC2"/>
    <property type="match status" value="1"/>
</dbReference>
<name>A0A940DG39_9FIRM</name>
<organism evidence="2 3">
    <name type="scientific">Candidatus Stercoripulliclostridium pullicola</name>
    <dbReference type="NCBI Taxonomy" id="2840953"/>
    <lineage>
        <taxon>Bacteria</taxon>
        <taxon>Bacillati</taxon>
        <taxon>Bacillota</taxon>
        <taxon>Clostridia</taxon>
        <taxon>Eubacteriales</taxon>
        <taxon>Candidatus Stercoripulliclostridium</taxon>
    </lineage>
</organism>
<evidence type="ECO:0000313" key="2">
    <source>
        <dbReference type="EMBL" id="MBO8424140.1"/>
    </source>
</evidence>
<comment type="caution">
    <text evidence="2">The sequence shown here is derived from an EMBL/GenBank/DDBJ whole genome shotgun (WGS) entry which is preliminary data.</text>
</comment>
<protein>
    <recommendedName>
        <fullName evidence="1">Metallo-beta-lactamase domain-containing protein</fullName>
    </recommendedName>
</protein>
<feature type="non-terminal residue" evidence="2">
    <location>
        <position position="1"/>
    </location>
</feature>
<accession>A0A940DG39</accession>
<dbReference type="Pfam" id="PF12706">
    <property type="entry name" value="Lactamase_B_2"/>
    <property type="match status" value="1"/>
</dbReference>